<comment type="caution">
    <text evidence="2">The sequence shown here is derived from an EMBL/GenBank/DDBJ whole genome shotgun (WGS) entry which is preliminary data.</text>
</comment>
<name>A0ABD5S0T6_9EURY</name>
<reference evidence="2 3" key="1">
    <citation type="journal article" date="2019" name="Int. J. Syst. Evol. Microbiol.">
        <title>The Global Catalogue of Microorganisms (GCM) 10K type strain sequencing project: providing services to taxonomists for standard genome sequencing and annotation.</title>
        <authorList>
            <consortium name="The Broad Institute Genomics Platform"/>
            <consortium name="The Broad Institute Genome Sequencing Center for Infectious Disease"/>
            <person name="Wu L."/>
            <person name="Ma J."/>
        </authorList>
    </citation>
    <scope>NUCLEOTIDE SEQUENCE [LARGE SCALE GENOMIC DNA]</scope>
    <source>
        <strain evidence="2 3">NBRC 111368</strain>
    </source>
</reference>
<dbReference type="InterPro" id="IPR051888">
    <property type="entry name" value="UPF0148_domain"/>
</dbReference>
<dbReference type="Pfam" id="PF06677">
    <property type="entry name" value="Auto_anti-p27"/>
    <property type="match status" value="1"/>
</dbReference>
<evidence type="ECO:0000256" key="1">
    <source>
        <dbReference type="SAM" id="MobiDB-lite"/>
    </source>
</evidence>
<keyword evidence="3" id="KW-1185">Reference proteome</keyword>
<evidence type="ECO:0000313" key="3">
    <source>
        <dbReference type="Proteomes" id="UP001596328"/>
    </source>
</evidence>
<evidence type="ECO:0000313" key="2">
    <source>
        <dbReference type="EMBL" id="MFC6725176.1"/>
    </source>
</evidence>
<dbReference type="PANTHER" id="PTHR16537">
    <property type="entry name" value="SJOEGREN SYNDROME/SCLERODERMA AUTOANTIGEN 1"/>
    <property type="match status" value="1"/>
</dbReference>
<protein>
    <submittedName>
        <fullName evidence="2">Sjogren's syndrome/scleroderma autoantigen 1 family protein</fullName>
    </submittedName>
</protein>
<proteinExistence type="predicted"/>
<dbReference type="InterPro" id="IPR009563">
    <property type="entry name" value="SSSCA1"/>
</dbReference>
<sequence>MSDFDKEAEREKLREKYERDQEKRESTQRMSELLLKGATMTNRHCDACGDPIFRYQGQAFCPTCQNARVDDEAADSARNAGDAGGD</sequence>
<dbReference type="PANTHER" id="PTHR16537:SF1">
    <property type="entry name" value="PROTEIN ZNRD2"/>
    <property type="match status" value="1"/>
</dbReference>
<dbReference type="EMBL" id="JBHSWU010000415">
    <property type="protein sequence ID" value="MFC6725176.1"/>
    <property type="molecule type" value="Genomic_DNA"/>
</dbReference>
<feature type="non-terminal residue" evidence="2">
    <location>
        <position position="86"/>
    </location>
</feature>
<dbReference type="AlphaFoldDB" id="A0ABD5S0T6"/>
<dbReference type="Proteomes" id="UP001596328">
    <property type="component" value="Unassembled WGS sequence"/>
</dbReference>
<accession>A0ABD5S0T6</accession>
<gene>
    <name evidence="2" type="ORF">ACFQE1_12515</name>
</gene>
<feature type="region of interest" description="Disordered" evidence="1">
    <location>
        <begin position="1"/>
        <end position="29"/>
    </location>
</feature>
<organism evidence="2 3">
    <name type="scientific">Halobium palmae</name>
    <dbReference type="NCBI Taxonomy" id="1776492"/>
    <lineage>
        <taxon>Archaea</taxon>
        <taxon>Methanobacteriati</taxon>
        <taxon>Methanobacteriota</taxon>
        <taxon>Stenosarchaea group</taxon>
        <taxon>Halobacteria</taxon>
        <taxon>Halobacteriales</taxon>
        <taxon>Haloferacaceae</taxon>
        <taxon>Halobium</taxon>
    </lineage>
</organism>
<feature type="compositionally biased region" description="Basic and acidic residues" evidence="1">
    <location>
        <begin position="1"/>
        <end position="27"/>
    </location>
</feature>